<feature type="region of interest" description="Disordered" evidence="2">
    <location>
        <begin position="1"/>
        <end position="26"/>
    </location>
</feature>
<gene>
    <name evidence="4" type="ORF">DBV05_g11921</name>
</gene>
<reference evidence="4 5" key="1">
    <citation type="journal article" date="2019" name="Sci. Rep.">
        <title>A multi-omics analysis of the grapevine pathogen Lasiodiplodia theobromae reveals that temperature affects the expression of virulence- and pathogenicity-related genes.</title>
        <authorList>
            <person name="Felix C."/>
            <person name="Meneses R."/>
            <person name="Goncalves M.F.M."/>
            <person name="Tilleman L."/>
            <person name="Duarte A.S."/>
            <person name="Jorrin-Novo J.V."/>
            <person name="Van de Peer Y."/>
            <person name="Deforce D."/>
            <person name="Van Nieuwerburgh F."/>
            <person name="Esteves A.C."/>
            <person name="Alves A."/>
        </authorList>
    </citation>
    <scope>NUCLEOTIDE SEQUENCE [LARGE SCALE GENOMIC DNA]</scope>
    <source>
        <strain evidence="4 5">LA-SOL3</strain>
    </source>
</reference>
<feature type="region of interest" description="Disordered" evidence="2">
    <location>
        <begin position="497"/>
        <end position="528"/>
    </location>
</feature>
<evidence type="ECO:0000259" key="3">
    <source>
        <dbReference type="SMART" id="SM00906"/>
    </source>
</evidence>
<feature type="domain" description="Xylanolytic transcriptional activator regulatory" evidence="3">
    <location>
        <begin position="394"/>
        <end position="470"/>
    </location>
</feature>
<dbReference type="AlphaFoldDB" id="A0A5N5CVP3"/>
<feature type="region of interest" description="Disordered" evidence="2">
    <location>
        <begin position="716"/>
        <end position="765"/>
    </location>
</feature>
<feature type="region of interest" description="Disordered" evidence="2">
    <location>
        <begin position="121"/>
        <end position="148"/>
    </location>
</feature>
<keyword evidence="5" id="KW-1185">Reference proteome</keyword>
<organism evidence="4 5">
    <name type="scientific">Lasiodiplodia theobromae</name>
    <dbReference type="NCBI Taxonomy" id="45133"/>
    <lineage>
        <taxon>Eukaryota</taxon>
        <taxon>Fungi</taxon>
        <taxon>Dikarya</taxon>
        <taxon>Ascomycota</taxon>
        <taxon>Pezizomycotina</taxon>
        <taxon>Dothideomycetes</taxon>
        <taxon>Dothideomycetes incertae sedis</taxon>
        <taxon>Botryosphaeriales</taxon>
        <taxon>Botryosphaeriaceae</taxon>
        <taxon>Lasiodiplodia</taxon>
    </lineage>
</organism>
<dbReference type="OrthoDB" id="310895at2759"/>
<dbReference type="SMART" id="SM00906">
    <property type="entry name" value="Fungal_trans"/>
    <property type="match status" value="1"/>
</dbReference>
<accession>A0A5N5CVP3</accession>
<dbReference type="GO" id="GO:0006351">
    <property type="term" value="P:DNA-templated transcription"/>
    <property type="evidence" value="ECO:0007669"/>
    <property type="project" value="InterPro"/>
</dbReference>
<evidence type="ECO:0000313" key="4">
    <source>
        <dbReference type="EMBL" id="KAB2569415.1"/>
    </source>
</evidence>
<dbReference type="PANTHER" id="PTHR46910:SF39">
    <property type="entry name" value="ZN(II)2CYS6 TRANSCRIPTION FACTOR (EUROFUNG)"/>
    <property type="match status" value="1"/>
</dbReference>
<dbReference type="EMBL" id="VCHE01000196">
    <property type="protein sequence ID" value="KAB2569415.1"/>
    <property type="molecule type" value="Genomic_DNA"/>
</dbReference>
<dbReference type="CDD" id="cd12148">
    <property type="entry name" value="fungal_TF_MHR"/>
    <property type="match status" value="1"/>
</dbReference>
<dbReference type="InterPro" id="IPR007219">
    <property type="entry name" value="XnlR_reg_dom"/>
</dbReference>
<name>A0A5N5CVP3_9PEZI</name>
<dbReference type="Proteomes" id="UP000325902">
    <property type="component" value="Unassembled WGS sequence"/>
</dbReference>
<evidence type="ECO:0000256" key="1">
    <source>
        <dbReference type="ARBA" id="ARBA00023242"/>
    </source>
</evidence>
<sequence length="849" mass="91540">MPTAQHGSEPALPPSKSNRQNVRKKRTAVSCDRCKNRKTKVRNTNLQCVDPVPGPCHYCASINAPCKTDLNRRKKRPYYHVSEEEYRCMTEILRHYLPDLEFNLPALKALCARLDGLNGGPTPATDGNSDSHQGDTPSTPAGQDAVCSPQWGDCCKEDGGDEDEGSNSGIQEIQALQEQLGCLMIDSRGNYSKFPPLNPSHSLSTRHVGTDSSIGFNAAIRMIKTEHQDDEDNKPTQPIIIQPLSTTSLPPATPESSIGVNPGSDACSGSGCHHQPIYLPPLEHASACVQRYFDEVHCLYWLFSTEQFHERVHETYLTGGVLASASWLCCLYCVFAIGSAGDAQAHGQQKTSTDYLVMAKALVPQVVDEADVDSIRALSLLALALQIECYTNAAYLYIGTAVRTAYSLGMHVEKAAPPSRGRLEREQNRRIWWTLYLLDYEIAHRYGNPCAVVEEVHDIQVQMPSEQILSPGPNTPPNYLAAASSLCTISRRIRSTLHQHRQNNPSSSSSFSSASASASSSSSSNPTISTSTIRTLLAALNSWHASLPAHLSALSHTAPAHRRAVGILHLQYWANVVLVTRPFLLYRALLRKWRGRGRREEEQRATGDQPVAAAYGRSAAGGCGGEGEEEGEKGEKKCCGGATGSKRRLFAEMADTCTAAARSGLDIMMTMMVGGGAGGETAAGSLSSLVNFDCSNLLELVQVFRLAMLLEEREADGSDQSSPFSEMPPCDYCSGGGAGGAAPPPQQQQQSDVHTTASTSSAAAENDWRQRIHEALAIMRAMEPVGWTARALPELEVQMRECGILVDGDGCDDGGGVEFMAPPLGMEEMMREAMVGQRDGGGGGGVGGE</sequence>
<keyword evidence="1" id="KW-0539">Nucleus</keyword>
<dbReference type="GO" id="GO:0000981">
    <property type="term" value="F:DNA-binding transcription factor activity, RNA polymerase II-specific"/>
    <property type="evidence" value="ECO:0007669"/>
    <property type="project" value="InterPro"/>
</dbReference>
<feature type="compositionally biased region" description="Low complexity" evidence="2">
    <location>
        <begin position="747"/>
        <end position="764"/>
    </location>
</feature>
<proteinExistence type="predicted"/>
<protein>
    <recommendedName>
        <fullName evidence="3">Xylanolytic transcriptional activator regulatory domain-containing protein</fullName>
    </recommendedName>
</protein>
<dbReference type="GO" id="GO:0003677">
    <property type="term" value="F:DNA binding"/>
    <property type="evidence" value="ECO:0007669"/>
    <property type="project" value="InterPro"/>
</dbReference>
<comment type="caution">
    <text evidence="4">The sequence shown here is derived from an EMBL/GenBank/DDBJ whole genome shotgun (WGS) entry which is preliminary data.</text>
</comment>
<dbReference type="PANTHER" id="PTHR46910">
    <property type="entry name" value="TRANSCRIPTION FACTOR PDR1"/>
    <property type="match status" value="1"/>
</dbReference>
<feature type="compositionally biased region" description="Low complexity" evidence="2">
    <location>
        <begin position="506"/>
        <end position="524"/>
    </location>
</feature>
<evidence type="ECO:0000313" key="5">
    <source>
        <dbReference type="Proteomes" id="UP000325902"/>
    </source>
</evidence>
<dbReference type="CDD" id="cd00067">
    <property type="entry name" value="GAL4"/>
    <property type="match status" value="1"/>
</dbReference>
<dbReference type="Pfam" id="PF04082">
    <property type="entry name" value="Fungal_trans"/>
    <property type="match status" value="1"/>
</dbReference>
<feature type="compositionally biased region" description="Polar residues" evidence="2">
    <location>
        <begin position="125"/>
        <end position="141"/>
    </location>
</feature>
<evidence type="ECO:0000256" key="2">
    <source>
        <dbReference type="SAM" id="MobiDB-lite"/>
    </source>
</evidence>
<dbReference type="InterPro" id="IPR001138">
    <property type="entry name" value="Zn2Cys6_DnaBD"/>
</dbReference>
<dbReference type="GO" id="GO:0008270">
    <property type="term" value="F:zinc ion binding"/>
    <property type="evidence" value="ECO:0007669"/>
    <property type="project" value="InterPro"/>
</dbReference>
<dbReference type="InterPro" id="IPR050987">
    <property type="entry name" value="AtrR-like"/>
</dbReference>